<dbReference type="AlphaFoldDB" id="H5SQG0"/>
<gene>
    <name evidence="1" type="ORF">HGMM_OP1C091</name>
</gene>
<name>H5SQG0_ACEAU</name>
<accession>H5SQG0</accession>
<evidence type="ECO:0000313" key="1">
    <source>
        <dbReference type="EMBL" id="BAL58396.1"/>
    </source>
</evidence>
<reference evidence="1" key="1">
    <citation type="journal article" date="2005" name="Environ. Microbiol.">
        <title>Genetic and functional properties of uncultivated thermophilic crenarchaeotes from a subsurface gold mine as revealed by analysis of genome fragments.</title>
        <authorList>
            <person name="Nunoura T."/>
            <person name="Hirayama H."/>
            <person name="Takami H."/>
            <person name="Oida H."/>
            <person name="Nishi S."/>
            <person name="Shimamura S."/>
            <person name="Suzuki Y."/>
            <person name="Inagaki F."/>
            <person name="Takai K."/>
            <person name="Nealson K.H."/>
            <person name="Horikoshi K."/>
        </authorList>
    </citation>
    <scope>NUCLEOTIDE SEQUENCE</scope>
</reference>
<organism evidence="1">
    <name type="scientific">Acetithermum autotrophicum</name>
    <dbReference type="NCBI Taxonomy" id="1446466"/>
    <lineage>
        <taxon>Bacteria</taxon>
        <taxon>Candidatus Bipolaricaulota</taxon>
        <taxon>Candidatus Acetithermum</taxon>
    </lineage>
</organism>
<proteinExistence type="predicted"/>
<dbReference type="EMBL" id="AP011800">
    <property type="protein sequence ID" value="BAL58396.1"/>
    <property type="molecule type" value="Genomic_DNA"/>
</dbReference>
<sequence length="72" mass="8496">MATKTSAYERELVREIRKTPEEYLPHLLQIVRLFRESVALKPAVTSVRQGWKEVLAHETYPISDLWKDIETK</sequence>
<protein>
    <submittedName>
        <fullName evidence="1">Hypothetical conserved protein</fullName>
    </submittedName>
</protein>
<reference evidence="1" key="2">
    <citation type="journal article" date="2012" name="PLoS ONE">
        <title>A Deeply Branching Thermophilic Bacterium with an Ancient Acetyl-CoA Pathway Dominates a Subsurface Ecosystem.</title>
        <authorList>
            <person name="Takami H."/>
            <person name="Noguchi H."/>
            <person name="Takaki Y."/>
            <person name="Uchiyama I."/>
            <person name="Toyoda A."/>
            <person name="Nishi S."/>
            <person name="Chee G.-J."/>
            <person name="Arai W."/>
            <person name="Nunoura T."/>
            <person name="Itoh T."/>
            <person name="Hattori M."/>
            <person name="Takai K."/>
        </authorList>
    </citation>
    <scope>NUCLEOTIDE SEQUENCE</scope>
</reference>